<protein>
    <submittedName>
        <fullName evidence="3">Uncharacterized protein</fullName>
    </submittedName>
</protein>
<name>A0A067Q005_9AGAM</name>
<dbReference type="Proteomes" id="UP000027265">
    <property type="component" value="Unassembled WGS sequence"/>
</dbReference>
<evidence type="ECO:0000313" key="3">
    <source>
        <dbReference type="EMBL" id="KDQ60408.1"/>
    </source>
</evidence>
<organism evidence="3 4">
    <name type="scientific">Jaapia argillacea MUCL 33604</name>
    <dbReference type="NCBI Taxonomy" id="933084"/>
    <lineage>
        <taxon>Eukaryota</taxon>
        <taxon>Fungi</taxon>
        <taxon>Dikarya</taxon>
        <taxon>Basidiomycota</taxon>
        <taxon>Agaricomycotina</taxon>
        <taxon>Agaricomycetes</taxon>
        <taxon>Agaricomycetidae</taxon>
        <taxon>Jaapiales</taxon>
        <taxon>Jaapiaceae</taxon>
        <taxon>Jaapia</taxon>
    </lineage>
</organism>
<dbReference type="Gene3D" id="3.80.10.10">
    <property type="entry name" value="Ribonuclease Inhibitor"/>
    <property type="match status" value="1"/>
</dbReference>
<dbReference type="AlphaFoldDB" id="A0A067Q005"/>
<feature type="coiled-coil region" evidence="1">
    <location>
        <begin position="23"/>
        <end position="68"/>
    </location>
</feature>
<sequence>MPLSIDLPEPPTESTLVDARRLLQVNRDAIAQLDDKIQTAQRQLEQVIADSKKAIEQMQQDKTQLEADLFLTKAYLSPIRRLPHELLRHIFALNFEDYPCCAWVLSAVCTLWRKLVLSMPRLWSKIRLVTTQSTSADTIRLWLERSGSRVPLDIEIFLRVHTNPQAASSRLPRAVSPVPWQALPWAPHPQAYLHGHIPVFPPQAPAPMLPPIMTPPTPNPYASSPLTPPPSSPAKHGRVAAHWGHIAIFYLVEQMHRWERFVFRFDKHFTSLGALKSITGDAPLLREFEVSCAEPAFYNEWNWLPCTSSNAQLVLPKLESINLQCMPFKWSSPMFHTNLRSLTIRSLPTSHLPLDRIMHIVSSNPNLESLTLNFAAVLPPVLPLSNTTLPELREFNLGGHYCLAQLIDSLILPVLDSLTLDVEVRDPIEDTISNLITRSSNPPLKHFSLAYSSSNSLFYAAGAIIGWTFLNDMNHLHHLQIGGAAFEPLLLALCPPDEDQQHWICPNLVSLGMKGCHAHGDGVSKLVQMVEGRNPDIIGGAAPSNVTHGPVTPIKLKKLELYDCVSLGQDVISWLKARIDKVICTEPAYERYVVVTFLAPTITIG</sequence>
<dbReference type="SUPFAM" id="SSF52047">
    <property type="entry name" value="RNI-like"/>
    <property type="match status" value="1"/>
</dbReference>
<evidence type="ECO:0000313" key="4">
    <source>
        <dbReference type="Proteomes" id="UP000027265"/>
    </source>
</evidence>
<evidence type="ECO:0000256" key="2">
    <source>
        <dbReference type="SAM" id="MobiDB-lite"/>
    </source>
</evidence>
<keyword evidence="4" id="KW-1185">Reference proteome</keyword>
<dbReference type="HOGENOM" id="CLU_007608_0_0_1"/>
<feature type="region of interest" description="Disordered" evidence="2">
    <location>
        <begin position="213"/>
        <end position="234"/>
    </location>
</feature>
<dbReference type="STRING" id="933084.A0A067Q005"/>
<dbReference type="SUPFAM" id="SSF81383">
    <property type="entry name" value="F-box domain"/>
    <property type="match status" value="1"/>
</dbReference>
<dbReference type="OrthoDB" id="3208947at2759"/>
<dbReference type="InterPro" id="IPR032675">
    <property type="entry name" value="LRR_dom_sf"/>
</dbReference>
<proteinExistence type="predicted"/>
<reference evidence="4" key="1">
    <citation type="journal article" date="2014" name="Proc. Natl. Acad. Sci. U.S.A.">
        <title>Extensive sampling of basidiomycete genomes demonstrates inadequacy of the white-rot/brown-rot paradigm for wood decay fungi.</title>
        <authorList>
            <person name="Riley R."/>
            <person name="Salamov A.A."/>
            <person name="Brown D.W."/>
            <person name="Nagy L.G."/>
            <person name="Floudas D."/>
            <person name="Held B.W."/>
            <person name="Levasseur A."/>
            <person name="Lombard V."/>
            <person name="Morin E."/>
            <person name="Otillar R."/>
            <person name="Lindquist E.A."/>
            <person name="Sun H."/>
            <person name="LaButti K.M."/>
            <person name="Schmutz J."/>
            <person name="Jabbour D."/>
            <person name="Luo H."/>
            <person name="Baker S.E."/>
            <person name="Pisabarro A.G."/>
            <person name="Walton J.D."/>
            <person name="Blanchette R.A."/>
            <person name="Henrissat B."/>
            <person name="Martin F."/>
            <person name="Cullen D."/>
            <person name="Hibbett D.S."/>
            <person name="Grigoriev I.V."/>
        </authorList>
    </citation>
    <scope>NUCLEOTIDE SEQUENCE [LARGE SCALE GENOMIC DNA]</scope>
    <source>
        <strain evidence="4">MUCL 33604</strain>
    </source>
</reference>
<keyword evidence="1" id="KW-0175">Coiled coil</keyword>
<dbReference type="InParanoid" id="A0A067Q005"/>
<evidence type="ECO:0000256" key="1">
    <source>
        <dbReference type="SAM" id="Coils"/>
    </source>
</evidence>
<dbReference type="EMBL" id="KL197714">
    <property type="protein sequence ID" value="KDQ60408.1"/>
    <property type="molecule type" value="Genomic_DNA"/>
</dbReference>
<accession>A0A067Q005</accession>
<gene>
    <name evidence="3" type="ORF">JAAARDRAFT_125747</name>
</gene>
<dbReference type="InterPro" id="IPR036047">
    <property type="entry name" value="F-box-like_dom_sf"/>
</dbReference>